<dbReference type="EMBL" id="GBRH01192602">
    <property type="protein sequence ID" value="JAE05294.1"/>
    <property type="molecule type" value="Transcribed_RNA"/>
</dbReference>
<proteinExistence type="predicted"/>
<feature type="compositionally biased region" description="Polar residues" evidence="1">
    <location>
        <begin position="18"/>
        <end position="31"/>
    </location>
</feature>
<reference evidence="2" key="2">
    <citation type="journal article" date="2015" name="Data Brief">
        <title>Shoot transcriptome of the giant reed, Arundo donax.</title>
        <authorList>
            <person name="Barrero R.A."/>
            <person name="Guerrero F.D."/>
            <person name="Moolhuijzen P."/>
            <person name="Goolsby J.A."/>
            <person name="Tidwell J."/>
            <person name="Bellgard S.E."/>
            <person name="Bellgard M.I."/>
        </authorList>
    </citation>
    <scope>NUCLEOTIDE SEQUENCE</scope>
    <source>
        <tissue evidence="2">Shoot tissue taken approximately 20 cm above the soil surface</tissue>
    </source>
</reference>
<name>A0A0A9F247_ARUDO</name>
<organism evidence="2">
    <name type="scientific">Arundo donax</name>
    <name type="common">Giant reed</name>
    <name type="synonym">Donax arundinaceus</name>
    <dbReference type="NCBI Taxonomy" id="35708"/>
    <lineage>
        <taxon>Eukaryota</taxon>
        <taxon>Viridiplantae</taxon>
        <taxon>Streptophyta</taxon>
        <taxon>Embryophyta</taxon>
        <taxon>Tracheophyta</taxon>
        <taxon>Spermatophyta</taxon>
        <taxon>Magnoliopsida</taxon>
        <taxon>Liliopsida</taxon>
        <taxon>Poales</taxon>
        <taxon>Poaceae</taxon>
        <taxon>PACMAD clade</taxon>
        <taxon>Arundinoideae</taxon>
        <taxon>Arundineae</taxon>
        <taxon>Arundo</taxon>
    </lineage>
</organism>
<accession>A0A0A9F247</accession>
<reference evidence="2" key="1">
    <citation type="submission" date="2014-09" db="EMBL/GenBank/DDBJ databases">
        <authorList>
            <person name="Magalhaes I.L.F."/>
            <person name="Oliveira U."/>
            <person name="Santos F.R."/>
            <person name="Vidigal T.H.D.A."/>
            <person name="Brescovit A.D."/>
            <person name="Santos A.J."/>
        </authorList>
    </citation>
    <scope>NUCLEOTIDE SEQUENCE</scope>
    <source>
        <tissue evidence="2">Shoot tissue taken approximately 20 cm above the soil surface</tissue>
    </source>
</reference>
<protein>
    <submittedName>
        <fullName evidence="2">Uncharacterized protein</fullName>
    </submittedName>
</protein>
<feature type="region of interest" description="Disordered" evidence="1">
    <location>
        <begin position="1"/>
        <end position="31"/>
    </location>
</feature>
<dbReference type="AlphaFoldDB" id="A0A0A9F247"/>
<sequence>MIPGSEISAYKSRPAPHSLTSCSAPRAAATT</sequence>
<evidence type="ECO:0000313" key="2">
    <source>
        <dbReference type="EMBL" id="JAE05294.1"/>
    </source>
</evidence>
<evidence type="ECO:0000256" key="1">
    <source>
        <dbReference type="SAM" id="MobiDB-lite"/>
    </source>
</evidence>